<organism evidence="2">
    <name type="scientific">Entomoneis paludosa</name>
    <dbReference type="NCBI Taxonomy" id="265537"/>
    <lineage>
        <taxon>Eukaryota</taxon>
        <taxon>Sar</taxon>
        <taxon>Stramenopiles</taxon>
        <taxon>Ochrophyta</taxon>
        <taxon>Bacillariophyta</taxon>
        <taxon>Bacillariophyceae</taxon>
        <taxon>Bacillariophycidae</taxon>
        <taxon>Entomoneidaceae</taxon>
        <taxon>Entomoneis</taxon>
    </lineage>
</organism>
<feature type="signal peptide" evidence="1">
    <location>
        <begin position="1"/>
        <end position="22"/>
    </location>
</feature>
<dbReference type="EMBL" id="HBHT01037159">
    <property type="protein sequence ID" value="CAD9990556.1"/>
    <property type="molecule type" value="Transcribed_RNA"/>
</dbReference>
<proteinExistence type="predicted"/>
<dbReference type="AlphaFoldDB" id="A0A7S3DXN8"/>
<reference evidence="2" key="1">
    <citation type="submission" date="2021-01" db="EMBL/GenBank/DDBJ databases">
        <authorList>
            <person name="Corre E."/>
            <person name="Pelletier E."/>
            <person name="Niang G."/>
            <person name="Scheremetjew M."/>
            <person name="Finn R."/>
            <person name="Kale V."/>
            <person name="Holt S."/>
            <person name="Cochrane G."/>
            <person name="Meng A."/>
            <person name="Brown T."/>
            <person name="Cohen L."/>
        </authorList>
    </citation>
    <scope>NUCLEOTIDE SEQUENCE</scope>
    <source>
        <strain evidence="2">CCMP125</strain>
    </source>
</reference>
<name>A0A7S3DXN8_9STRA</name>
<keyword evidence="1" id="KW-0732">Signal</keyword>
<evidence type="ECO:0000256" key="1">
    <source>
        <dbReference type="SAM" id="SignalP"/>
    </source>
</evidence>
<protein>
    <submittedName>
        <fullName evidence="2">Uncharacterized protein</fullName>
    </submittedName>
</protein>
<evidence type="ECO:0000313" key="2">
    <source>
        <dbReference type="EMBL" id="CAD9990556.1"/>
    </source>
</evidence>
<feature type="chain" id="PRO_5030756936" evidence="1">
    <location>
        <begin position="23"/>
        <end position="323"/>
    </location>
</feature>
<gene>
    <name evidence="2" type="ORF">APAL1065_LOCUS24948</name>
</gene>
<accession>A0A7S3DXN8</accession>
<sequence length="323" mass="36187">MKQICTILKMFALVLSLSGTNAFLPLQTTRSSDIQHPIRQSQPWYLAARYGPVSDDEFVEVPKEDSFAQKKERYRILLDSILAVRDPQHVPSLLAKDMDLLLTMTGNDGSRIAQDIVDETRSQGGDEMASKMEEAIDLTLTFAENFVNQASKIDKHNKELLGKILRTMSAKEPSSRKREESLDDLFSKERDNLTAGFLRHVEGECERIAAAPQMTKESARLLETLRIIQARVVEELGDDLGEAAQVLGQLIGYESSAERLAVLEAGLTVRGMSFARELKELTAEALDGFQRVTAAKPDPELVEIVQEIDRNLLSYLEDNSKFE</sequence>